<reference evidence="3" key="1">
    <citation type="submission" date="2016-04" db="EMBL/GenBank/DDBJ databases">
        <authorList>
            <person name="Nguyen H.D."/>
            <person name="Kesanakurti P."/>
            <person name="Cullis J."/>
            <person name="Levesque C.A."/>
            <person name="Hambleton S."/>
        </authorList>
    </citation>
    <scope>NUCLEOTIDE SEQUENCE</scope>
    <source>
        <strain evidence="3">DAOMC 238032</strain>
    </source>
</reference>
<name>A0A177UG14_9BASI</name>
<comment type="caution">
    <text evidence="3">The sequence shown here is derived from an EMBL/GenBank/DDBJ whole genome shotgun (WGS) entry which is preliminary data.</text>
</comment>
<dbReference type="Proteomes" id="UP000077671">
    <property type="component" value="Unassembled WGS sequence"/>
</dbReference>
<reference evidence="2" key="3">
    <citation type="submission" date="2020-10" db="EMBL/GenBank/DDBJ databases">
        <authorList>
            <person name="Sedaghatjoo S."/>
        </authorList>
    </citation>
    <scope>NUCLEOTIDE SEQUENCE</scope>
    <source>
        <strain evidence="2">AZH3</strain>
    </source>
</reference>
<evidence type="ECO:0000313" key="2">
    <source>
        <dbReference type="EMBL" id="CAD6930482.1"/>
    </source>
</evidence>
<organism evidence="3 4">
    <name type="scientific">Tilletia caries</name>
    <name type="common">wheat bunt fungus</name>
    <dbReference type="NCBI Taxonomy" id="13290"/>
    <lineage>
        <taxon>Eukaryota</taxon>
        <taxon>Fungi</taxon>
        <taxon>Dikarya</taxon>
        <taxon>Basidiomycota</taxon>
        <taxon>Ustilaginomycotina</taxon>
        <taxon>Exobasidiomycetes</taxon>
        <taxon>Tilletiales</taxon>
        <taxon>Tilletiaceae</taxon>
        <taxon>Tilletia</taxon>
    </lineage>
</organism>
<sequence>MFVSVASLLALAVLGLDAVSALDAGEDSCEQGNNHCVYVTKTLAEDFYFKNATFRSFTKESDGTYVFLYDEPENGTQDVLYYKNNAIFYSFKQYFNVLSLDRTDGSLSVHWTKTPGTASFGHPLGSKTKNDALVFTLH</sequence>
<dbReference type="EMBL" id="LWDD02001453">
    <property type="protein sequence ID" value="KAE8247999.1"/>
    <property type="molecule type" value="Genomic_DNA"/>
</dbReference>
<accession>A0A177UG14</accession>
<evidence type="ECO:0000313" key="4">
    <source>
        <dbReference type="Proteomes" id="UP000077671"/>
    </source>
</evidence>
<protein>
    <submittedName>
        <fullName evidence="3">Uncharacterized protein</fullName>
    </submittedName>
</protein>
<dbReference type="EMBL" id="CAJHJG010003365">
    <property type="protein sequence ID" value="CAD6930482.1"/>
    <property type="molecule type" value="Genomic_DNA"/>
</dbReference>
<feature type="signal peptide" evidence="1">
    <location>
        <begin position="1"/>
        <end position="21"/>
    </location>
</feature>
<dbReference type="AlphaFoldDB" id="A0A177UG14"/>
<evidence type="ECO:0000256" key="1">
    <source>
        <dbReference type="SAM" id="SignalP"/>
    </source>
</evidence>
<reference evidence="3" key="2">
    <citation type="journal article" date="2019" name="IMA Fungus">
        <title>Genome sequencing and comparison of five Tilletia species to identify candidate genes for the detection of regulated species infecting wheat.</title>
        <authorList>
            <person name="Nguyen H.D.T."/>
            <person name="Sultana T."/>
            <person name="Kesanakurti P."/>
            <person name="Hambleton S."/>
        </authorList>
    </citation>
    <scope>NUCLEOTIDE SEQUENCE</scope>
    <source>
        <strain evidence="3">DAOMC 238032</strain>
    </source>
</reference>
<evidence type="ECO:0000313" key="5">
    <source>
        <dbReference type="Proteomes" id="UP000836402"/>
    </source>
</evidence>
<evidence type="ECO:0000313" key="3">
    <source>
        <dbReference type="EMBL" id="KAE8247999.1"/>
    </source>
</evidence>
<keyword evidence="5" id="KW-1185">Reference proteome</keyword>
<gene>
    <name evidence="3" type="ORF">A4X03_0g6899</name>
    <name evidence="2" type="ORF">JKIAZH3_G4920</name>
</gene>
<proteinExistence type="predicted"/>
<feature type="chain" id="PRO_5044550178" evidence="1">
    <location>
        <begin position="22"/>
        <end position="138"/>
    </location>
</feature>
<dbReference type="Proteomes" id="UP000836402">
    <property type="component" value="Unassembled WGS sequence"/>
</dbReference>
<keyword evidence="1" id="KW-0732">Signal</keyword>